<reference evidence="5" key="1">
    <citation type="submission" date="2022-11" db="UniProtKB">
        <authorList>
            <consortium name="EnsemblMetazoa"/>
        </authorList>
    </citation>
    <scope>IDENTIFICATION</scope>
</reference>
<evidence type="ECO:0000256" key="1">
    <source>
        <dbReference type="ARBA" id="ARBA00022574"/>
    </source>
</evidence>
<proteinExistence type="predicted"/>
<protein>
    <recommendedName>
        <fullName evidence="7">WD repeat-containing protein 64-like</fullName>
    </recommendedName>
</protein>
<dbReference type="EnsemblMetazoa" id="XM_038219997.1">
    <property type="protein sequence ID" value="XP_038075925.1"/>
    <property type="gene ID" value="LOC119743575"/>
</dbReference>
<dbReference type="AlphaFoldDB" id="A0A914BJ41"/>
<dbReference type="PROSITE" id="PS50082">
    <property type="entry name" value="WD_REPEATS_2"/>
    <property type="match status" value="5"/>
</dbReference>
<keyword evidence="6" id="KW-1185">Reference proteome</keyword>
<dbReference type="CTD" id="128025"/>
<dbReference type="PROSITE" id="PS00678">
    <property type="entry name" value="WD_REPEATS_1"/>
    <property type="match status" value="1"/>
</dbReference>
<dbReference type="SUPFAM" id="SSF50978">
    <property type="entry name" value="WD40 repeat-like"/>
    <property type="match status" value="2"/>
</dbReference>
<dbReference type="Gene3D" id="2.130.10.10">
    <property type="entry name" value="YVTN repeat-like/Quinoprotein amine dehydrogenase"/>
    <property type="match status" value="4"/>
</dbReference>
<evidence type="ECO:0008006" key="7">
    <source>
        <dbReference type="Google" id="ProtNLM"/>
    </source>
</evidence>
<dbReference type="PANTHER" id="PTHR44324">
    <property type="entry name" value="WD40 REPEAT DOMAIN 95"/>
    <property type="match status" value="1"/>
</dbReference>
<feature type="compositionally biased region" description="Low complexity" evidence="4">
    <location>
        <begin position="769"/>
        <end position="785"/>
    </location>
</feature>
<dbReference type="InterPro" id="IPR036322">
    <property type="entry name" value="WD40_repeat_dom_sf"/>
</dbReference>
<accession>A0A914BJ41</accession>
<feature type="repeat" description="WD" evidence="3">
    <location>
        <begin position="468"/>
        <end position="509"/>
    </location>
</feature>
<dbReference type="Pfam" id="PF00400">
    <property type="entry name" value="WD40"/>
    <property type="match status" value="5"/>
</dbReference>
<sequence length="1177" mass="132954">MASVEKDFGGLGRPYTSQTFTLKLKKFESYIAELTQQDSEASAEERRQILNENLRFDVFCEAIRSLFGPDIRSQDLKAIFRKISTNPDAKVDWSELFGYFQSEDEEPDQILNEDISVFTVSKKHRIGEAAGDKKRRDVISAVNYNPNVDIYTSASQKGAISVWNSKNLRLQACCDLNETSWVTGIDYLPSLRRVTAATERSICIWDHRAKGKNQSIFCIKPTDNSVQCMTYVPYNTTIHEDCLLFGDDLGYVSLLRIAAKDLNTKHAKIDKRNGNLVIEPSTLTYPIQKRKLHDDWVLKVKYLPDLRCFASCSPSSNTSFVLESVDRLTDTIPCKSLSIPKGVNCFAFCSHANVIATGGNDKMIRIWHPHIFSRPTGKMIGHLFTIIDIAVNEKDQHVISLSTARVFRVWDIHTLTSLQVFTDNEERPGEKRIHCMVYDERHERLITGSSVLDLWPLTRTVQDTMQVPHTHDRPVAQVLFNQELNQVVTVCTESIIKVWELESGKQVYHVTESHGPNVEVTAIAVDRTGYRLASGALDGSLKVWDFGSGQEIRSWMPSQEAERDEDIGVTSLLYIEVNEKRCIVASGWNNKLRLLEDSLDVGDLTPYAEFSDLFYLPLDTPSNHPLSMSSRSSSPFSRTRPLPSIGHASAQVTNITRKDNVLESHEVTCMTPLPPDCLATGCTNGNIIVWDNVTAAVQQVFRLYEMPPNSKNEHSEKTAHPRRVNTLLLMVHRTRKPDPAYIKKLTGHVSPSFPTPSDADEREMDADSTADTRSRTVTSSSRMGTGMAPMMDPVAEEMETGQDKQDPLEEDKIETDEQMEEEVGQDEGLDRQLTPEGDHNVDEELENIDPTAKMIVTTYDPILVSCHSDAFIRFWDMKGEMVREISAMTRRQGSPVTAVCCDEDGNVLITGDNKGYITMWSVDMFLENPQSEDNELIKQLISWRGHLSRIVTLVYANHMKSVISGSMDGSVRMWYGEDPARGHFMGFFSQHRPWNLPSLERSNTPVLPYDITEGPLKPMRSTNEKKHKTTQQSYQYPLVFADDKWKPFRRSAYAQTRTKPKEPEDMKFFEALQKPQFYNDHLKSCKTGEMSLGAVFRALPVYTVSTPDRMKTPAMEYGNASWTTDSFLFAPPPSKPVKATSPTKDTGKMKSQQKRSAAKDSTVALSSTSPMPSPRKR</sequence>
<dbReference type="InterPro" id="IPR019775">
    <property type="entry name" value="WD40_repeat_CS"/>
</dbReference>
<dbReference type="EnsemblMetazoa" id="XM_038219996.1">
    <property type="protein sequence ID" value="XP_038075924.1"/>
    <property type="gene ID" value="LOC119743575"/>
</dbReference>
<evidence type="ECO:0000256" key="3">
    <source>
        <dbReference type="PROSITE-ProRule" id="PRU00221"/>
    </source>
</evidence>
<organism evidence="5 6">
    <name type="scientific">Patiria miniata</name>
    <name type="common">Bat star</name>
    <name type="synonym">Asterina miniata</name>
    <dbReference type="NCBI Taxonomy" id="46514"/>
    <lineage>
        <taxon>Eukaryota</taxon>
        <taxon>Metazoa</taxon>
        <taxon>Echinodermata</taxon>
        <taxon>Eleutherozoa</taxon>
        <taxon>Asterozoa</taxon>
        <taxon>Asteroidea</taxon>
        <taxon>Valvatacea</taxon>
        <taxon>Valvatida</taxon>
        <taxon>Asterinidae</taxon>
        <taxon>Patiria</taxon>
    </lineage>
</organism>
<dbReference type="PROSITE" id="PS50294">
    <property type="entry name" value="WD_REPEATS_REGION"/>
    <property type="match status" value="2"/>
</dbReference>
<dbReference type="PANTHER" id="PTHR44324:SF2">
    <property type="entry name" value="WD REPEAT-CONTAINING PROTEIN 64"/>
    <property type="match status" value="1"/>
</dbReference>
<feature type="repeat" description="WD" evidence="3">
    <location>
        <begin position="379"/>
        <end position="420"/>
    </location>
</feature>
<dbReference type="OrthoDB" id="5980302at2759"/>
<dbReference type="InterPro" id="IPR051242">
    <property type="entry name" value="WD-EF-hand_domain"/>
</dbReference>
<feature type="compositionally biased region" description="Acidic residues" evidence="4">
    <location>
        <begin position="815"/>
        <end position="827"/>
    </location>
</feature>
<keyword evidence="1 3" id="KW-0853">WD repeat</keyword>
<dbReference type="InterPro" id="IPR001680">
    <property type="entry name" value="WD40_rpt"/>
</dbReference>
<evidence type="ECO:0000256" key="2">
    <source>
        <dbReference type="ARBA" id="ARBA00022737"/>
    </source>
</evidence>
<evidence type="ECO:0000313" key="6">
    <source>
        <dbReference type="Proteomes" id="UP000887568"/>
    </source>
</evidence>
<evidence type="ECO:0000313" key="5">
    <source>
        <dbReference type="EnsemblMetazoa" id="XP_038075925.1"/>
    </source>
</evidence>
<feature type="repeat" description="WD" evidence="3">
    <location>
        <begin position="513"/>
        <end position="554"/>
    </location>
</feature>
<dbReference type="GeneID" id="119743575"/>
<feature type="region of interest" description="Disordered" evidence="4">
    <location>
        <begin position="815"/>
        <end position="837"/>
    </location>
</feature>
<name>A0A914BJ41_PATMI</name>
<dbReference type="InterPro" id="IPR015943">
    <property type="entry name" value="WD40/YVTN_repeat-like_dom_sf"/>
</dbReference>
<dbReference type="OMA" id="VIDTWPL"/>
<feature type="compositionally biased region" description="Acidic residues" evidence="4">
    <location>
        <begin position="758"/>
        <end position="768"/>
    </location>
</feature>
<dbReference type="SMART" id="SM00320">
    <property type="entry name" value="WD40"/>
    <property type="match status" value="12"/>
</dbReference>
<evidence type="ECO:0000256" key="4">
    <source>
        <dbReference type="SAM" id="MobiDB-lite"/>
    </source>
</evidence>
<dbReference type="RefSeq" id="XP_038075925.1">
    <property type="nucleotide sequence ID" value="XM_038219997.1"/>
</dbReference>
<feature type="region of interest" description="Disordered" evidence="4">
    <location>
        <begin position="1129"/>
        <end position="1177"/>
    </location>
</feature>
<feature type="repeat" description="WD" evidence="3">
    <location>
        <begin position="943"/>
        <end position="974"/>
    </location>
</feature>
<dbReference type="Proteomes" id="UP000887568">
    <property type="component" value="Unplaced"/>
</dbReference>
<dbReference type="RefSeq" id="XP_038075924.1">
    <property type="nucleotide sequence ID" value="XM_038219996.1"/>
</dbReference>
<keyword evidence="2" id="KW-0677">Repeat</keyword>
<feature type="region of interest" description="Disordered" evidence="4">
    <location>
        <begin position="741"/>
        <end position="788"/>
    </location>
</feature>
<feature type="repeat" description="WD" evidence="3">
    <location>
        <begin position="343"/>
        <end position="367"/>
    </location>
</feature>